<evidence type="ECO:0000313" key="1">
    <source>
        <dbReference type="EMBL" id="PYI55892.1"/>
    </source>
</evidence>
<dbReference type="Proteomes" id="UP000247476">
    <property type="component" value="Unassembled WGS sequence"/>
</dbReference>
<keyword evidence="2" id="KW-1185">Reference proteome</keyword>
<gene>
    <name evidence="1" type="ORF">DLM86_09275</name>
</gene>
<organism evidence="1 2">
    <name type="scientific">Paenibacillus flagellatus</name>
    <dbReference type="NCBI Taxonomy" id="2211139"/>
    <lineage>
        <taxon>Bacteria</taxon>
        <taxon>Bacillati</taxon>
        <taxon>Bacillota</taxon>
        <taxon>Bacilli</taxon>
        <taxon>Bacillales</taxon>
        <taxon>Paenibacillaceae</taxon>
        <taxon>Paenibacillus</taxon>
    </lineage>
</organism>
<protein>
    <submittedName>
        <fullName evidence="1">Uncharacterized protein</fullName>
    </submittedName>
</protein>
<evidence type="ECO:0000313" key="2">
    <source>
        <dbReference type="Proteomes" id="UP000247476"/>
    </source>
</evidence>
<reference evidence="1 2" key="1">
    <citation type="submission" date="2018-05" db="EMBL/GenBank/DDBJ databases">
        <title>Paenibacillus flagellatus sp. nov., isolated from selenium mineral soil.</title>
        <authorList>
            <person name="Dai X."/>
        </authorList>
    </citation>
    <scope>NUCLEOTIDE SEQUENCE [LARGE SCALE GENOMIC DNA]</scope>
    <source>
        <strain evidence="1 2">DXL2</strain>
    </source>
</reference>
<proteinExistence type="predicted"/>
<name>A0A2V5KAF9_9BACL</name>
<comment type="caution">
    <text evidence="1">The sequence shown here is derived from an EMBL/GenBank/DDBJ whole genome shotgun (WGS) entry which is preliminary data.</text>
</comment>
<sequence length="67" mass="7802">MQLKNQDLAVIKQALKVAMDNERNEQASYSYREVLAKLAYADEKERDEAPLLNRDGFRYDYDDASDV</sequence>
<dbReference type="EMBL" id="QJVJ01000003">
    <property type="protein sequence ID" value="PYI55892.1"/>
    <property type="molecule type" value="Genomic_DNA"/>
</dbReference>
<dbReference type="AlphaFoldDB" id="A0A2V5KAF9"/>
<dbReference type="OrthoDB" id="2891041at2"/>
<dbReference type="RefSeq" id="WP_110839692.1">
    <property type="nucleotide sequence ID" value="NZ_QJVJ01000003.1"/>
</dbReference>
<accession>A0A2V5KAF9</accession>